<proteinExistence type="predicted"/>
<sequence>MRHPTTRRHLIQLLGGGAMGSLLAGCGGGADEPLAPPDPAETLATNLLLTTPANQAATYRNVDRIAPTRRVRRGGAVRALPVHARSLGGLKFDFAGQQVGLDDYLARNRVAGLLILKDGAVALERYGLGNTPASLWTSFSVTKSITATLVGAALREGHLASLDEGVAQRLPALRGTAYAANTVRQLLRMSSGVAWNEDYALGAGSDIGRLVQAVQANRRGAVLELMASRPRAAAPGTVFNYSTGESFVLGALVAAATGRSLSDYLSDRIWSRAGMEADAYWMLEAADGLEMGGDNLSATLRDYGRLGLFLLQEDGSRLPPGWLRQASQPEGTPTACGSLYSGYPLGYGYQWWAFPSGAEALPGHDGAFAAMGIFGQFLYLNPRENLVAVVCSAWPAPWVDAAELETFALLGTAVADLGQR</sequence>
<dbReference type="Pfam" id="PF00144">
    <property type="entry name" value="Beta-lactamase"/>
    <property type="match status" value="1"/>
</dbReference>
<dbReference type="EMBL" id="JAEDAK010000006">
    <property type="protein sequence ID" value="MBH9577225.1"/>
    <property type="molecule type" value="Genomic_DNA"/>
</dbReference>
<dbReference type="PANTHER" id="PTHR43283">
    <property type="entry name" value="BETA-LACTAMASE-RELATED"/>
    <property type="match status" value="1"/>
</dbReference>
<dbReference type="InterPro" id="IPR001466">
    <property type="entry name" value="Beta-lactam-related"/>
</dbReference>
<dbReference type="PROSITE" id="PS51318">
    <property type="entry name" value="TAT"/>
    <property type="match status" value="1"/>
</dbReference>
<dbReference type="RefSeq" id="WP_198111004.1">
    <property type="nucleotide sequence ID" value="NZ_JAEDAK010000006.1"/>
</dbReference>
<feature type="chain" id="PRO_5037334810" evidence="1">
    <location>
        <begin position="25"/>
        <end position="420"/>
    </location>
</feature>
<dbReference type="InterPro" id="IPR012338">
    <property type="entry name" value="Beta-lactam/transpept-like"/>
</dbReference>
<feature type="domain" description="Beta-lactamase-related" evidence="2">
    <location>
        <begin position="111"/>
        <end position="409"/>
    </location>
</feature>
<reference evidence="3" key="1">
    <citation type="submission" date="2020-12" db="EMBL/GenBank/DDBJ databases">
        <title>The genome sequence of Inhella sp. 1Y17.</title>
        <authorList>
            <person name="Liu Y."/>
        </authorList>
    </citation>
    <scope>NUCLEOTIDE SEQUENCE</scope>
    <source>
        <strain evidence="3">1Y17</strain>
    </source>
</reference>
<gene>
    <name evidence="3" type="ORF">I7X39_09930</name>
</gene>
<evidence type="ECO:0000313" key="4">
    <source>
        <dbReference type="Proteomes" id="UP000613266"/>
    </source>
</evidence>
<dbReference type="GO" id="GO:0016787">
    <property type="term" value="F:hydrolase activity"/>
    <property type="evidence" value="ECO:0007669"/>
    <property type="project" value="UniProtKB-KW"/>
</dbReference>
<feature type="signal peptide" evidence="1">
    <location>
        <begin position="1"/>
        <end position="24"/>
    </location>
</feature>
<protein>
    <submittedName>
        <fullName evidence="3">Serine hydrolase</fullName>
    </submittedName>
</protein>
<dbReference type="InterPro" id="IPR006311">
    <property type="entry name" value="TAT_signal"/>
</dbReference>
<evidence type="ECO:0000313" key="3">
    <source>
        <dbReference type="EMBL" id="MBH9577225.1"/>
    </source>
</evidence>
<keyword evidence="4" id="KW-1185">Reference proteome</keyword>
<dbReference type="PANTHER" id="PTHR43283:SF14">
    <property type="entry name" value="BLL8153 PROTEIN"/>
    <property type="match status" value="1"/>
</dbReference>
<dbReference type="PROSITE" id="PS51257">
    <property type="entry name" value="PROKAR_LIPOPROTEIN"/>
    <property type="match status" value="1"/>
</dbReference>
<comment type="caution">
    <text evidence="3">The sequence shown here is derived from an EMBL/GenBank/DDBJ whole genome shotgun (WGS) entry which is preliminary data.</text>
</comment>
<keyword evidence="1" id="KW-0732">Signal</keyword>
<dbReference type="AlphaFoldDB" id="A0A931J300"/>
<name>A0A931J300_9BURK</name>
<accession>A0A931J300</accession>
<evidence type="ECO:0000259" key="2">
    <source>
        <dbReference type="Pfam" id="PF00144"/>
    </source>
</evidence>
<dbReference type="Proteomes" id="UP000613266">
    <property type="component" value="Unassembled WGS sequence"/>
</dbReference>
<keyword evidence="3" id="KW-0378">Hydrolase</keyword>
<dbReference type="Gene3D" id="3.40.710.10">
    <property type="entry name" value="DD-peptidase/beta-lactamase superfamily"/>
    <property type="match status" value="1"/>
</dbReference>
<organism evidence="3 4">
    <name type="scientific">Inhella proteolytica</name>
    <dbReference type="NCBI Taxonomy" id="2795029"/>
    <lineage>
        <taxon>Bacteria</taxon>
        <taxon>Pseudomonadati</taxon>
        <taxon>Pseudomonadota</taxon>
        <taxon>Betaproteobacteria</taxon>
        <taxon>Burkholderiales</taxon>
        <taxon>Sphaerotilaceae</taxon>
        <taxon>Inhella</taxon>
    </lineage>
</organism>
<dbReference type="InterPro" id="IPR050789">
    <property type="entry name" value="Diverse_Enzym_Activities"/>
</dbReference>
<evidence type="ECO:0000256" key="1">
    <source>
        <dbReference type="SAM" id="SignalP"/>
    </source>
</evidence>
<dbReference type="SUPFAM" id="SSF56601">
    <property type="entry name" value="beta-lactamase/transpeptidase-like"/>
    <property type="match status" value="1"/>
</dbReference>